<dbReference type="InterPro" id="IPR050316">
    <property type="entry name" value="Tyrosinase/Hemocyanin"/>
</dbReference>
<evidence type="ECO:0000313" key="5">
    <source>
        <dbReference type="Proteomes" id="UP000252519"/>
    </source>
</evidence>
<evidence type="ECO:0000259" key="2">
    <source>
        <dbReference type="PROSITE" id="PS00497"/>
    </source>
</evidence>
<accession>A0A368FM30</accession>
<dbReference type="Proteomes" id="UP000252519">
    <property type="component" value="Unassembled WGS sequence"/>
</dbReference>
<gene>
    <name evidence="4" type="ORF">ANCCAN_20897</name>
</gene>
<dbReference type="GO" id="GO:0016491">
    <property type="term" value="F:oxidoreductase activity"/>
    <property type="evidence" value="ECO:0007669"/>
    <property type="project" value="InterPro"/>
</dbReference>
<keyword evidence="1" id="KW-0479">Metal-binding</keyword>
<dbReference type="EMBL" id="JOJR01000946">
    <property type="protein sequence ID" value="RCN33284.1"/>
    <property type="molecule type" value="Genomic_DNA"/>
</dbReference>
<dbReference type="Pfam" id="PF00264">
    <property type="entry name" value="Tyrosinase"/>
    <property type="match status" value="2"/>
</dbReference>
<comment type="caution">
    <text evidence="4">The sequence shown here is derived from an EMBL/GenBank/DDBJ whole genome shotgun (WGS) entry which is preliminary data.</text>
</comment>
<dbReference type="InterPro" id="IPR008922">
    <property type="entry name" value="Di-copper_centre_dom_sf"/>
</dbReference>
<evidence type="ECO:0000256" key="1">
    <source>
        <dbReference type="ARBA" id="ARBA00022723"/>
    </source>
</evidence>
<dbReference type="AlphaFoldDB" id="A0A368FM30"/>
<dbReference type="SUPFAM" id="SSF48056">
    <property type="entry name" value="Di-copper centre-containing domain"/>
    <property type="match status" value="1"/>
</dbReference>
<reference evidence="4 5" key="1">
    <citation type="submission" date="2014-10" db="EMBL/GenBank/DDBJ databases">
        <title>Draft genome of the hookworm Ancylostoma caninum.</title>
        <authorList>
            <person name="Mitreva M."/>
        </authorList>
    </citation>
    <scope>NUCLEOTIDE SEQUENCE [LARGE SCALE GENOMIC DNA]</scope>
    <source>
        <strain evidence="4 5">Baltimore</strain>
    </source>
</reference>
<feature type="domain" description="Tyrosinase copper-binding" evidence="2">
    <location>
        <begin position="26"/>
        <end position="43"/>
    </location>
</feature>
<sequence>MKVIMNKCFSQLLFFKYHSSLLSGAHWGPAFLPWHREFLRQFEVALQREDPTVSLPYWDSTLDQGNSFEYAISDDEWYFSAGLPEPSDSVMWTDELLGNGNGYVKTGPFKNWDTNVFMPLSQIPVKQLYRSTGGREQDRLMTPKDIDWIISRQNYRVSPNDPMFYLHHAFVDYLWEQFRRQKQTRDERETQWAKDTCNSLHGYDEQMKPFRLQNRDGLSNQYTDEWYDYEPVRHCTPAEPDCDSMYYWCDTKAWRCRSKVVLGGNCTGFEGTEICYNSICNKNRCQLPPRVLQSMRRRKSVEFPTGDIVWTKTLLLDQHGKGIQDDLAQVKVINMLTMENATAYQESEPVYPEIDGIVYIPVPKPRAGMIQEVTLEAMDGYGRYCQAHCFNATVERYQVCQPRLKIGARAESSSSISYTHSVTSRRFLDVDLSVHPRQIVVSAPFIVFACSRKLMTSTMITQLAENTRPPQSREPYVWFRVTVHRHVSQNLQIEAAPSSGQVWSSSVRKAASPFDPNLVFVQAPNPDVNGGGVKVTISIFEGSMRLKCAIKCTKKDGSMHECDGSVQLHSEPALSEEDVYTSDQGALHLLGWNMRGHPAQWRHKVPYLSFHC</sequence>
<dbReference type="OrthoDB" id="6132182at2759"/>
<dbReference type="STRING" id="29170.A0A368FM30"/>
<dbReference type="Gene3D" id="1.10.1280.10">
    <property type="entry name" value="Di-copper center containing domain from catechol oxidase"/>
    <property type="match status" value="2"/>
</dbReference>
<dbReference type="GO" id="GO:0046872">
    <property type="term" value="F:metal ion binding"/>
    <property type="evidence" value="ECO:0007669"/>
    <property type="project" value="UniProtKB-KW"/>
</dbReference>
<evidence type="ECO:0000313" key="4">
    <source>
        <dbReference type="EMBL" id="RCN33284.1"/>
    </source>
</evidence>
<evidence type="ECO:0000259" key="3">
    <source>
        <dbReference type="PROSITE" id="PS00498"/>
    </source>
</evidence>
<organism evidence="4 5">
    <name type="scientific">Ancylostoma caninum</name>
    <name type="common">Dog hookworm</name>
    <dbReference type="NCBI Taxonomy" id="29170"/>
    <lineage>
        <taxon>Eukaryota</taxon>
        <taxon>Metazoa</taxon>
        <taxon>Ecdysozoa</taxon>
        <taxon>Nematoda</taxon>
        <taxon>Chromadorea</taxon>
        <taxon>Rhabditida</taxon>
        <taxon>Rhabditina</taxon>
        <taxon>Rhabditomorpha</taxon>
        <taxon>Strongyloidea</taxon>
        <taxon>Ancylostomatidae</taxon>
        <taxon>Ancylostomatinae</taxon>
        <taxon>Ancylostoma</taxon>
    </lineage>
</organism>
<dbReference type="PROSITE" id="PS00498">
    <property type="entry name" value="TYROSINASE_2"/>
    <property type="match status" value="1"/>
</dbReference>
<feature type="domain" description="Tyrosinase copper-binding" evidence="3">
    <location>
        <begin position="161"/>
        <end position="172"/>
    </location>
</feature>
<dbReference type="PROSITE" id="PS00497">
    <property type="entry name" value="TYROSINASE_1"/>
    <property type="match status" value="1"/>
</dbReference>
<dbReference type="PRINTS" id="PR00092">
    <property type="entry name" value="TYROSINASE"/>
</dbReference>
<keyword evidence="5" id="KW-1185">Reference proteome</keyword>
<dbReference type="PANTHER" id="PTHR11474:SF122">
    <property type="entry name" value="TYROSINASE COPPER-BINDING DOMAIN-CONTAINING PROTEIN"/>
    <property type="match status" value="1"/>
</dbReference>
<dbReference type="InterPro" id="IPR002227">
    <property type="entry name" value="Tyrosinase_Cu-bd"/>
</dbReference>
<proteinExistence type="predicted"/>
<dbReference type="PANTHER" id="PTHR11474">
    <property type="entry name" value="TYROSINASE FAMILY MEMBER"/>
    <property type="match status" value="1"/>
</dbReference>
<name>A0A368FM30_ANCCA</name>
<protein>
    <recommendedName>
        <fullName evidence="2 3">Tyrosinase copper-binding domain-containing protein</fullName>
    </recommendedName>
</protein>